<dbReference type="GO" id="GO:0004725">
    <property type="term" value="F:protein tyrosine phosphatase activity"/>
    <property type="evidence" value="ECO:0007669"/>
    <property type="project" value="UniProtKB-EC"/>
</dbReference>
<dbReference type="CDD" id="cd14498">
    <property type="entry name" value="DSP"/>
    <property type="match status" value="1"/>
</dbReference>
<evidence type="ECO:0000259" key="6">
    <source>
        <dbReference type="PROSITE" id="PS50054"/>
    </source>
</evidence>
<organism evidence="8 11">
    <name type="scientific">Adineta ricciae</name>
    <name type="common">Rotifer</name>
    <dbReference type="NCBI Taxonomy" id="249248"/>
    <lineage>
        <taxon>Eukaryota</taxon>
        <taxon>Metazoa</taxon>
        <taxon>Spiralia</taxon>
        <taxon>Gnathifera</taxon>
        <taxon>Rotifera</taxon>
        <taxon>Eurotatoria</taxon>
        <taxon>Bdelloidea</taxon>
        <taxon>Adinetida</taxon>
        <taxon>Adinetidae</taxon>
        <taxon>Adineta</taxon>
    </lineage>
</organism>
<dbReference type="Pfam" id="PF00782">
    <property type="entry name" value="DSPc"/>
    <property type="match status" value="1"/>
</dbReference>
<name>A0A813YJS4_ADIRI</name>
<dbReference type="SMART" id="SM00195">
    <property type="entry name" value="DSPc"/>
    <property type="match status" value="1"/>
</dbReference>
<gene>
    <name evidence="8" type="ORF">EDS130_LOCUS8995</name>
    <name evidence="9" type="ORF">XAT740_LOCUS48777</name>
</gene>
<dbReference type="PANTHER" id="PTHR10159:SF519">
    <property type="entry name" value="DUAL SPECIFICITY PROTEIN PHOSPHATASE MPK3"/>
    <property type="match status" value="1"/>
</dbReference>
<dbReference type="InterPro" id="IPR000387">
    <property type="entry name" value="Tyr_Pase_dom"/>
</dbReference>
<dbReference type="GO" id="GO:0005737">
    <property type="term" value="C:cytoplasm"/>
    <property type="evidence" value="ECO:0007669"/>
    <property type="project" value="TreeGrafter"/>
</dbReference>
<dbReference type="InterPro" id="IPR000340">
    <property type="entry name" value="Dual-sp_phosphatase_cat-dom"/>
</dbReference>
<evidence type="ECO:0000256" key="3">
    <source>
        <dbReference type="ARBA" id="ARBA00022801"/>
    </source>
</evidence>
<evidence type="ECO:0000256" key="1">
    <source>
        <dbReference type="ARBA" id="ARBA00008601"/>
    </source>
</evidence>
<evidence type="ECO:0000256" key="2">
    <source>
        <dbReference type="ARBA" id="ARBA00013064"/>
    </source>
</evidence>
<dbReference type="Gene3D" id="3.90.190.10">
    <property type="entry name" value="Protein tyrosine phosphatase superfamily"/>
    <property type="match status" value="1"/>
</dbReference>
<protein>
    <recommendedName>
        <fullName evidence="2">protein-tyrosine-phosphatase</fullName>
        <ecNumber evidence="2">3.1.3.48</ecNumber>
    </recommendedName>
</protein>
<evidence type="ECO:0000313" key="10">
    <source>
        <dbReference type="Proteomes" id="UP000663828"/>
    </source>
</evidence>
<feature type="compositionally biased region" description="Polar residues" evidence="5">
    <location>
        <begin position="9"/>
        <end position="21"/>
    </location>
</feature>
<dbReference type="AlphaFoldDB" id="A0A813YJS4"/>
<feature type="region of interest" description="Disordered" evidence="5">
    <location>
        <begin position="1"/>
        <end position="21"/>
    </location>
</feature>
<accession>A0A813YJS4</accession>
<evidence type="ECO:0000313" key="11">
    <source>
        <dbReference type="Proteomes" id="UP000663852"/>
    </source>
</evidence>
<dbReference type="InterPro" id="IPR029021">
    <property type="entry name" value="Prot-tyrosine_phosphatase-like"/>
</dbReference>
<dbReference type="Proteomes" id="UP000663852">
    <property type="component" value="Unassembled WGS sequence"/>
</dbReference>
<dbReference type="PROSITE" id="PS50054">
    <property type="entry name" value="TYR_PHOSPHATASE_DUAL"/>
    <property type="match status" value="1"/>
</dbReference>
<dbReference type="EMBL" id="CAJNOJ010000029">
    <property type="protein sequence ID" value="CAF0885180.1"/>
    <property type="molecule type" value="Genomic_DNA"/>
</dbReference>
<keyword evidence="4" id="KW-0904">Protein phosphatase</keyword>
<feature type="domain" description="Tyrosine specific protein phosphatases" evidence="7">
    <location>
        <begin position="136"/>
        <end position="193"/>
    </location>
</feature>
<comment type="caution">
    <text evidence="8">The sequence shown here is derived from an EMBL/GenBank/DDBJ whole genome shotgun (WGS) entry which is preliminary data.</text>
</comment>
<dbReference type="PROSITE" id="PS00383">
    <property type="entry name" value="TYR_PHOSPHATASE_1"/>
    <property type="match status" value="1"/>
</dbReference>
<dbReference type="GO" id="GO:0043409">
    <property type="term" value="P:negative regulation of MAPK cascade"/>
    <property type="evidence" value="ECO:0007669"/>
    <property type="project" value="TreeGrafter"/>
</dbReference>
<feature type="domain" description="Tyrosine-protein phosphatase" evidence="6">
    <location>
        <begin position="71"/>
        <end position="215"/>
    </location>
</feature>
<dbReference type="Proteomes" id="UP000663828">
    <property type="component" value="Unassembled WGS sequence"/>
</dbReference>
<dbReference type="SUPFAM" id="SSF52799">
    <property type="entry name" value="(Phosphotyrosine protein) phosphatases II"/>
    <property type="match status" value="1"/>
</dbReference>
<dbReference type="InterPro" id="IPR016130">
    <property type="entry name" value="Tyr_Pase_AS"/>
</dbReference>
<dbReference type="PANTHER" id="PTHR10159">
    <property type="entry name" value="DUAL SPECIFICITY PROTEIN PHOSPHATASE"/>
    <property type="match status" value="1"/>
</dbReference>
<evidence type="ECO:0000313" key="9">
    <source>
        <dbReference type="EMBL" id="CAF1609925.1"/>
    </source>
</evidence>
<evidence type="ECO:0000256" key="4">
    <source>
        <dbReference type="ARBA" id="ARBA00022912"/>
    </source>
</evidence>
<evidence type="ECO:0000256" key="5">
    <source>
        <dbReference type="SAM" id="MobiDB-lite"/>
    </source>
</evidence>
<keyword evidence="3" id="KW-0378">Hydrolase</keyword>
<comment type="similarity">
    <text evidence="1">Belongs to the protein-tyrosine phosphatase family. Non-receptor class dual specificity subfamily.</text>
</comment>
<dbReference type="EMBL" id="CAJNOR010007066">
    <property type="protein sequence ID" value="CAF1609925.1"/>
    <property type="molecule type" value="Genomic_DNA"/>
</dbReference>
<proteinExistence type="inferred from homology"/>
<dbReference type="InterPro" id="IPR020422">
    <property type="entry name" value="TYR_PHOSPHATASE_DUAL_dom"/>
</dbReference>
<keyword evidence="10" id="KW-1185">Reference proteome</keyword>
<dbReference type="EC" id="3.1.3.48" evidence="2"/>
<sequence length="223" mass="25279">MAAAFGPPSRSSKANATSSYRLLSTDRSKKSTAITKTKTVEDVIDPVEQRINQINMHLLSGKAPRHVIPAEPTLVFQRFLFLGGLKSLNDKDYLTRLNITHIISVVWIQPRAACITSTMKHLFIKADDCTSFDMSPYFEQTCQFIDEARQAGGRVLVHCACGVSRSSTICCAYLIRHHSMSVEEALIHLRSRRHIIRPNAAFLRQLIQYSELIDTYKRRIDEN</sequence>
<evidence type="ECO:0000259" key="7">
    <source>
        <dbReference type="PROSITE" id="PS50056"/>
    </source>
</evidence>
<evidence type="ECO:0000313" key="8">
    <source>
        <dbReference type="EMBL" id="CAF0885180.1"/>
    </source>
</evidence>
<dbReference type="PROSITE" id="PS50056">
    <property type="entry name" value="TYR_PHOSPHATASE_2"/>
    <property type="match status" value="1"/>
</dbReference>
<reference evidence="8" key="1">
    <citation type="submission" date="2021-02" db="EMBL/GenBank/DDBJ databases">
        <authorList>
            <person name="Nowell W R."/>
        </authorList>
    </citation>
    <scope>NUCLEOTIDE SEQUENCE</scope>
</reference>
<dbReference type="OrthoDB" id="165342at2759"/>